<dbReference type="AlphaFoldDB" id="A0A0L6JG98"/>
<sequence>MDCKFDTALLHDYLEGTIDDLDRIFVDEHIKVCKKCKKELTMLKLLFWELNEINADEIELPVELESIREKTIDNIMVDDNSDFGIKKLLELQKKNIENSNMYMNYLPGKKFLEKGIRKSSSFIYSASGKAIKKSIKIIQSRS</sequence>
<organism evidence="4 5">
    <name type="scientific">Pseudobacteroides cellulosolvens ATCC 35603 = DSM 2933</name>
    <dbReference type="NCBI Taxonomy" id="398512"/>
    <lineage>
        <taxon>Bacteria</taxon>
        <taxon>Bacillati</taxon>
        <taxon>Bacillota</taxon>
        <taxon>Clostridia</taxon>
        <taxon>Eubacteriales</taxon>
        <taxon>Oscillospiraceae</taxon>
        <taxon>Pseudobacteroides</taxon>
    </lineage>
</organism>
<comment type="similarity">
    <text evidence="1">Belongs to the zinc-associated anti-sigma factor (ZAS) superfamily. Anti-sigma-W factor family.</text>
</comment>
<dbReference type="EMBL" id="LGTC01000001">
    <property type="protein sequence ID" value="KNY24901.1"/>
    <property type="molecule type" value="Genomic_DNA"/>
</dbReference>
<reference evidence="5" key="1">
    <citation type="submission" date="2015-07" db="EMBL/GenBank/DDBJ databases">
        <title>Near-Complete Genome Sequence of the Cellulolytic Bacterium Bacteroides (Pseudobacteroides) cellulosolvens ATCC 35603.</title>
        <authorList>
            <person name="Dassa B."/>
            <person name="Utturkar S.M."/>
            <person name="Klingeman D.M."/>
            <person name="Hurt R.A."/>
            <person name="Keller M."/>
            <person name="Xu J."/>
            <person name="Reddy Y.H.K."/>
            <person name="Borovok I."/>
            <person name="Grinberg I.R."/>
            <person name="Lamed R."/>
            <person name="Zhivin O."/>
            <person name="Bayer E.A."/>
            <person name="Brown S.D."/>
        </authorList>
    </citation>
    <scope>NUCLEOTIDE SEQUENCE [LARGE SCALE GENOMIC DNA]</scope>
    <source>
        <strain evidence="5">DSM 2933</strain>
    </source>
</reference>
<dbReference type="Gene3D" id="1.10.10.1320">
    <property type="entry name" value="Anti-sigma factor, zinc-finger domain"/>
    <property type="match status" value="1"/>
</dbReference>
<dbReference type="OrthoDB" id="2084847at2"/>
<dbReference type="Proteomes" id="UP000036923">
    <property type="component" value="Unassembled WGS sequence"/>
</dbReference>
<dbReference type="Pfam" id="PF13490">
    <property type="entry name" value="zf-HC2"/>
    <property type="match status" value="1"/>
</dbReference>
<feature type="domain" description="Putative zinc-finger" evidence="3">
    <location>
        <begin position="5"/>
        <end position="36"/>
    </location>
</feature>
<evidence type="ECO:0000313" key="5">
    <source>
        <dbReference type="Proteomes" id="UP000036923"/>
    </source>
</evidence>
<keyword evidence="5" id="KW-1185">Reference proteome</keyword>
<dbReference type="InterPro" id="IPR041916">
    <property type="entry name" value="Anti_sigma_zinc_sf"/>
</dbReference>
<dbReference type="STRING" id="398512.Bccel_0158"/>
<gene>
    <name evidence="4" type="ORF">Bccel_0158</name>
</gene>
<dbReference type="InterPro" id="IPR027383">
    <property type="entry name" value="Znf_put"/>
</dbReference>
<evidence type="ECO:0000256" key="1">
    <source>
        <dbReference type="ARBA" id="ARBA00024353"/>
    </source>
</evidence>
<evidence type="ECO:0000313" key="4">
    <source>
        <dbReference type="EMBL" id="KNY24901.1"/>
    </source>
</evidence>
<accession>A0A0L6JG98</accession>
<proteinExistence type="inferred from homology"/>
<comment type="caution">
    <text evidence="4">The sequence shown here is derived from an EMBL/GenBank/DDBJ whole genome shotgun (WGS) entry which is preliminary data.</text>
</comment>
<evidence type="ECO:0000256" key="2">
    <source>
        <dbReference type="ARBA" id="ARBA00024438"/>
    </source>
</evidence>
<name>A0A0L6JG98_9FIRM</name>
<dbReference type="RefSeq" id="WP_036939540.1">
    <property type="nucleotide sequence ID" value="NZ_JQKC01000009.1"/>
</dbReference>
<protein>
    <recommendedName>
        <fullName evidence="2">Anti-sigma-W factor RsiW</fullName>
    </recommendedName>
</protein>
<evidence type="ECO:0000259" key="3">
    <source>
        <dbReference type="Pfam" id="PF13490"/>
    </source>
</evidence>
<dbReference type="eggNOG" id="ENOG50334PI">
    <property type="taxonomic scope" value="Bacteria"/>
</dbReference>